<dbReference type="GO" id="GO:0016082">
    <property type="term" value="P:synaptic vesicle priming"/>
    <property type="evidence" value="ECO:0007669"/>
    <property type="project" value="TreeGrafter"/>
</dbReference>
<dbReference type="GO" id="GO:0016081">
    <property type="term" value="P:synaptic vesicle docking"/>
    <property type="evidence" value="ECO:0007669"/>
    <property type="project" value="TreeGrafter"/>
</dbReference>
<dbReference type="AlphaFoldDB" id="W8BEK5"/>
<dbReference type="PROSITE" id="PS51258">
    <property type="entry name" value="MHD1"/>
    <property type="match status" value="1"/>
</dbReference>
<dbReference type="PROSITE" id="PS51259">
    <property type="entry name" value="MHD2"/>
    <property type="match status" value="1"/>
</dbReference>
<accession>W8BEK5</accession>
<dbReference type="GO" id="GO:0005516">
    <property type="term" value="F:calmodulin binding"/>
    <property type="evidence" value="ECO:0007669"/>
    <property type="project" value="TreeGrafter"/>
</dbReference>
<keyword evidence="3" id="KW-0863">Zinc-finger</keyword>
<dbReference type="GO" id="GO:0035249">
    <property type="term" value="P:synaptic transmission, glutamatergic"/>
    <property type="evidence" value="ECO:0007669"/>
    <property type="project" value="TreeGrafter"/>
</dbReference>
<dbReference type="GO" id="GO:0099525">
    <property type="term" value="P:presynaptic dense core vesicle exocytosis"/>
    <property type="evidence" value="ECO:0007669"/>
    <property type="project" value="TreeGrafter"/>
</dbReference>
<dbReference type="PROSITE" id="PS50004">
    <property type="entry name" value="C2"/>
    <property type="match status" value="2"/>
</dbReference>
<dbReference type="InterPro" id="IPR014770">
    <property type="entry name" value="Munc13_1"/>
</dbReference>
<dbReference type="Gene3D" id="2.60.40.150">
    <property type="entry name" value="C2 domain"/>
    <property type="match status" value="2"/>
</dbReference>
<dbReference type="InterPro" id="IPR035892">
    <property type="entry name" value="C2_domain_sf"/>
</dbReference>
<dbReference type="GO" id="GO:0098831">
    <property type="term" value="C:presynaptic active zone cytoplasmic component"/>
    <property type="evidence" value="ECO:0007669"/>
    <property type="project" value="TreeGrafter"/>
</dbReference>
<dbReference type="Gene3D" id="1.20.58.1100">
    <property type="match status" value="1"/>
</dbReference>
<reference evidence="9" key="2">
    <citation type="journal article" date="2014" name="BMC Genomics">
        <title>A genomic perspective to assessing quality of mass-reared SIT flies used in Mediterranean fruit fly (Ceratitis capitata) eradication in California.</title>
        <authorList>
            <person name="Calla B."/>
            <person name="Hall B."/>
            <person name="Hou S."/>
            <person name="Geib S.M."/>
        </authorList>
    </citation>
    <scope>NUCLEOTIDE SEQUENCE</scope>
</reference>
<feature type="domain" description="C2" evidence="6">
    <location>
        <begin position="22"/>
        <end position="146"/>
    </location>
</feature>
<keyword evidence="1" id="KW-0479">Metal-binding</keyword>
<dbReference type="PRINTS" id="PR00360">
    <property type="entry name" value="C2DOMAIN"/>
</dbReference>
<dbReference type="PANTHER" id="PTHR10480:SF12">
    <property type="entry name" value="UNC-13, ISOFORM E"/>
    <property type="match status" value="1"/>
</dbReference>
<dbReference type="GO" id="GO:0061789">
    <property type="term" value="P:dense core granule priming"/>
    <property type="evidence" value="ECO:0007669"/>
    <property type="project" value="TreeGrafter"/>
</dbReference>
<evidence type="ECO:0000256" key="3">
    <source>
        <dbReference type="ARBA" id="ARBA00022771"/>
    </source>
</evidence>
<evidence type="ECO:0000256" key="2">
    <source>
        <dbReference type="ARBA" id="ARBA00022737"/>
    </source>
</evidence>
<dbReference type="PANTHER" id="PTHR10480">
    <property type="entry name" value="PROTEIN UNC-13 HOMOLOG"/>
    <property type="match status" value="1"/>
</dbReference>
<dbReference type="InterPro" id="IPR000008">
    <property type="entry name" value="C2_dom"/>
</dbReference>
<dbReference type="GO" id="GO:0031594">
    <property type="term" value="C:neuromuscular junction"/>
    <property type="evidence" value="ECO:0007669"/>
    <property type="project" value="TreeGrafter"/>
</dbReference>
<dbReference type="GO" id="GO:0005509">
    <property type="term" value="F:calcium ion binding"/>
    <property type="evidence" value="ECO:0007669"/>
    <property type="project" value="InterPro"/>
</dbReference>
<dbReference type="GO" id="GO:0042734">
    <property type="term" value="C:presynaptic membrane"/>
    <property type="evidence" value="ECO:0007669"/>
    <property type="project" value="TreeGrafter"/>
</dbReference>
<reference evidence="9" key="1">
    <citation type="submission" date="2013-07" db="EMBL/GenBank/DDBJ databases">
        <authorList>
            <person name="Geib S."/>
        </authorList>
    </citation>
    <scope>NUCLEOTIDE SEQUENCE</scope>
</reference>
<keyword evidence="4" id="KW-0862">Zinc</keyword>
<dbReference type="SMART" id="SM00239">
    <property type="entry name" value="C2"/>
    <property type="match status" value="2"/>
</dbReference>
<dbReference type="GO" id="GO:0030672">
    <property type="term" value="C:synaptic vesicle membrane"/>
    <property type="evidence" value="ECO:0007669"/>
    <property type="project" value="TreeGrafter"/>
</dbReference>
<dbReference type="GO" id="GO:0017075">
    <property type="term" value="F:syntaxin-1 binding"/>
    <property type="evidence" value="ECO:0007669"/>
    <property type="project" value="TreeGrafter"/>
</dbReference>
<feature type="domain" description="MHD1" evidence="7">
    <location>
        <begin position="454"/>
        <end position="597"/>
    </location>
</feature>
<dbReference type="InterPro" id="IPR010439">
    <property type="entry name" value="MUN_dom"/>
</dbReference>
<dbReference type="GO" id="GO:0019992">
    <property type="term" value="F:diacylglycerol binding"/>
    <property type="evidence" value="ECO:0007669"/>
    <property type="project" value="InterPro"/>
</dbReference>
<dbReference type="Gene3D" id="1.10.357.50">
    <property type="match status" value="1"/>
</dbReference>
<evidence type="ECO:0000259" key="7">
    <source>
        <dbReference type="PROSITE" id="PS51258"/>
    </source>
</evidence>
<dbReference type="InterPro" id="IPR014772">
    <property type="entry name" value="Munc13_dom-2"/>
</dbReference>
<dbReference type="InterPro" id="IPR027080">
    <property type="entry name" value="Unc-13"/>
</dbReference>
<evidence type="ECO:0000313" key="9">
    <source>
        <dbReference type="EMBL" id="JAB91636.1"/>
    </source>
</evidence>
<dbReference type="CDD" id="cd04027">
    <property type="entry name" value="C2B_Munc13"/>
    <property type="match status" value="1"/>
</dbReference>
<dbReference type="OrthoDB" id="10053234at2759"/>
<dbReference type="EMBL" id="GAMC01014919">
    <property type="protein sequence ID" value="JAB91636.1"/>
    <property type="molecule type" value="mRNA"/>
</dbReference>
<organism evidence="9">
    <name type="scientific">Ceratitis capitata</name>
    <name type="common">Mediterranean fruit fly</name>
    <name type="synonym">Tephritis capitata</name>
    <dbReference type="NCBI Taxonomy" id="7213"/>
    <lineage>
        <taxon>Eukaryota</taxon>
        <taxon>Metazoa</taxon>
        <taxon>Ecdysozoa</taxon>
        <taxon>Arthropoda</taxon>
        <taxon>Hexapoda</taxon>
        <taxon>Insecta</taxon>
        <taxon>Pterygota</taxon>
        <taxon>Neoptera</taxon>
        <taxon>Endopterygota</taxon>
        <taxon>Diptera</taxon>
        <taxon>Brachycera</taxon>
        <taxon>Muscomorpha</taxon>
        <taxon>Tephritoidea</taxon>
        <taxon>Tephritidae</taxon>
        <taxon>Ceratitis</taxon>
        <taxon>Ceratitis</taxon>
    </lineage>
</organism>
<dbReference type="FunFam" id="2.60.40.150:FF:000002">
    <property type="entry name" value="Protein unc-13 homolog B"/>
    <property type="match status" value="1"/>
</dbReference>
<keyword evidence="5" id="KW-0106">Calcium</keyword>
<dbReference type="GO" id="GO:0043195">
    <property type="term" value="C:terminal bouton"/>
    <property type="evidence" value="ECO:0007669"/>
    <property type="project" value="TreeGrafter"/>
</dbReference>
<dbReference type="Pfam" id="PF06292">
    <property type="entry name" value="MUN"/>
    <property type="match status" value="1"/>
</dbReference>
<dbReference type="FunFam" id="2.60.40.150:FF:000014">
    <property type="entry name" value="protein unc-13 homolog B"/>
    <property type="match status" value="1"/>
</dbReference>
<dbReference type="InterPro" id="IPR037302">
    <property type="entry name" value="Unc-13_C2B"/>
</dbReference>
<evidence type="ECO:0000256" key="5">
    <source>
        <dbReference type="ARBA" id="ARBA00022837"/>
    </source>
</evidence>
<dbReference type="EMBL" id="GAMC01014917">
    <property type="protein sequence ID" value="JAB91638.1"/>
    <property type="molecule type" value="mRNA"/>
</dbReference>
<proteinExistence type="evidence at transcript level"/>
<feature type="domain" description="C2" evidence="6">
    <location>
        <begin position="889"/>
        <end position="1017"/>
    </location>
</feature>
<name>W8BEK5_CERCA</name>
<keyword evidence="2" id="KW-0677">Repeat</keyword>
<evidence type="ECO:0000256" key="1">
    <source>
        <dbReference type="ARBA" id="ARBA00022723"/>
    </source>
</evidence>
<dbReference type="CDD" id="cd08395">
    <property type="entry name" value="C2C_Munc13"/>
    <property type="match status" value="1"/>
</dbReference>
<feature type="domain" description="MHD2" evidence="8">
    <location>
        <begin position="707"/>
        <end position="873"/>
    </location>
</feature>
<dbReference type="GO" id="GO:0005543">
    <property type="term" value="F:phospholipid binding"/>
    <property type="evidence" value="ECO:0007669"/>
    <property type="project" value="InterPro"/>
</dbReference>
<dbReference type="GO" id="GO:0008270">
    <property type="term" value="F:zinc ion binding"/>
    <property type="evidence" value="ECO:0007669"/>
    <property type="project" value="UniProtKB-KW"/>
</dbReference>
<protein>
    <submittedName>
        <fullName evidence="9">Protein unc-13-B</fullName>
    </submittedName>
</protein>
<gene>
    <name evidence="9" type="primary">UN13B</name>
</gene>
<dbReference type="SUPFAM" id="SSF49562">
    <property type="entry name" value="C2 domain (Calcium/lipid-binding domain, CaLB)"/>
    <property type="match status" value="2"/>
</dbReference>
<evidence type="ECO:0000259" key="8">
    <source>
        <dbReference type="PROSITE" id="PS51259"/>
    </source>
</evidence>
<evidence type="ECO:0000256" key="4">
    <source>
        <dbReference type="ARBA" id="ARBA00022833"/>
    </source>
</evidence>
<sequence length="1063" mass="121735">MVGKNCNYRMTFGVDPDTHIDSLEQAECATVEGTSKWSCKLTITVICAQGLIAKDKSGTSDPYVTVQVSKVKKRTRTMPQELNPVWNEKFHFECHNSSDRIKVRVWDEDNDLKSKLRQKLTRESDDFLGQTIIEVRTLSGEMDVWYNLEKRTDKSAVSGAIRLHISVEIKGEEKVAPYHVQYTCLHENLFHYLCEENGGMVKLPHQKGDDAWKLYFDEIPEEIVDEFAMRYGIENIYQAMTHFHCLSTKYLCPGVPAVMSTLLANINAYYAHTTASSAVSASDRFAASNFGKEKFVKLLDQLHNSLRIDLSMYRNNFPASSQEKLMDLKSTVDLLTSITFFRMKVQELSSPPRASTVVKDCVKACLRSTYQFLFENCYELYNREFQVDPNEAKRDSDDHGPKLDNVDFWHKLIALIVSVIDEDKNSYGTVLNQFPQELNIGQLSAATMWSLFAVDMKYALEEHEQHRLCKSSAYMNLHFRVKWLYSNYVKEVPPYKGAVPEYPAWFEPFVMQWLNENDDVSLEYLHGAFNRDKKDGFQKSSEHALFSNSVVDVFTQLTQCFDVVGKLECPDPEIWKRYMRRFAKTIVKVLIAYADIVKREFPEHMKDERVACILMNNIQQLRVQLEKMFESMGGDKLEEDAANILKELQQNLNSALDDLASQFAFSLEPRITQSVRELGDLLLSVKGGSNINFNQTAQGNAVAVEADEVLRPLMDLLDGSLTLYAQSCEKTVLKRLLKELWKIVMRILEKTIVLPPMTDKTMMFKHITDNAKNLASNAKIEDMGRLFKSHMTGKQDVKSALSGVMDISKEVEKNLSPKQCAVLDVALDTIKQYFHAAGNGLKKTFLEKSPELQSLRYALSLYTQMTDTLIKTFISSQAHEIDPEQQEESVGEISVQIDLFSHPGTGEHKVNVKVIAANDLKWQIASGMFRPFIEINLIGPHLQDRKRKFATKSKSNNWSPKYNETFNFTIGNEEQLDFFELHICVKDYCFAREDRLVGVAVIPLKDISEKGSVACWLPLQRRIQMDETGWTILRILSQRNNDEVAKEFVKLKSEIRQEPIMGT</sequence>
<dbReference type="SMART" id="SM01145">
    <property type="entry name" value="DUF1041"/>
    <property type="match status" value="1"/>
</dbReference>
<dbReference type="Pfam" id="PF00168">
    <property type="entry name" value="C2"/>
    <property type="match status" value="2"/>
</dbReference>
<dbReference type="FunFam" id="1.10.357.50:FF:000001">
    <property type="entry name" value="Protein unc-13 homolog B"/>
    <property type="match status" value="1"/>
</dbReference>
<evidence type="ECO:0000259" key="6">
    <source>
        <dbReference type="PROSITE" id="PS50004"/>
    </source>
</evidence>